<evidence type="ECO:0000256" key="1">
    <source>
        <dbReference type="ARBA" id="ARBA00004651"/>
    </source>
</evidence>
<gene>
    <name evidence="11" type="ORF">FYJ33_03800</name>
</gene>
<dbReference type="AlphaFoldDB" id="A0A7X2T164"/>
<reference evidence="11 12" key="1">
    <citation type="submission" date="2019-08" db="EMBL/GenBank/DDBJ databases">
        <title>In-depth cultivation of the pig gut microbiome towards novel bacterial diversity and tailored functional studies.</title>
        <authorList>
            <person name="Wylensek D."/>
            <person name="Hitch T.C.A."/>
            <person name="Clavel T."/>
        </authorList>
    </citation>
    <scope>NUCLEOTIDE SEQUENCE [LARGE SCALE GENOMIC DNA]</scope>
    <source>
        <strain evidence="11 12">WCA-383-APC-5B</strain>
    </source>
</reference>
<feature type="transmembrane region" description="Helical" evidence="9">
    <location>
        <begin position="263"/>
        <end position="289"/>
    </location>
</feature>
<keyword evidence="12" id="KW-1185">Reference proteome</keyword>
<evidence type="ECO:0000256" key="8">
    <source>
        <dbReference type="ARBA" id="ARBA00038152"/>
    </source>
</evidence>
<dbReference type="PANTHER" id="PTHR48090">
    <property type="entry name" value="UNDECAPRENYL-PHOSPHATE 4-DEOXY-4-FORMAMIDO-L-ARABINOSE TRANSFERASE-RELATED"/>
    <property type="match status" value="1"/>
</dbReference>
<dbReference type="Pfam" id="PF00535">
    <property type="entry name" value="Glycos_transf_2"/>
    <property type="match status" value="1"/>
</dbReference>
<organism evidence="11 12">
    <name type="scientific">Inconstantimicrobium porci</name>
    <dbReference type="NCBI Taxonomy" id="2652291"/>
    <lineage>
        <taxon>Bacteria</taxon>
        <taxon>Bacillati</taxon>
        <taxon>Bacillota</taxon>
        <taxon>Clostridia</taxon>
        <taxon>Eubacteriales</taxon>
        <taxon>Clostridiaceae</taxon>
        <taxon>Inconstantimicrobium</taxon>
    </lineage>
</organism>
<dbReference type="CDD" id="cd04187">
    <property type="entry name" value="DPM1_like_bac"/>
    <property type="match status" value="1"/>
</dbReference>
<proteinExistence type="inferred from homology"/>
<evidence type="ECO:0000256" key="3">
    <source>
        <dbReference type="ARBA" id="ARBA00022676"/>
    </source>
</evidence>
<name>A0A7X2T164_9CLOT</name>
<dbReference type="InterPro" id="IPR050256">
    <property type="entry name" value="Glycosyltransferase_2"/>
</dbReference>
<sequence>MKKLVSVVVPMYFEEEVAYECYHRLTDVMSKGDTDYELIFVNDGSTDKTLPILKGIALNDKKVKVISFSRNFGHQNAVTAGVFGASGDAIVIIDADLQDPPELIPDMIAKWQEGYDVVYAKRKQRKGESIFKLVTAKYFYKFLHAMSDVEIPKDTGDFRLIDRKVAEVFKNMPERNRFIRGMISWVGFKQIPLEYERQERFAGKTKYPLKKMLKFASDGIIGFSSKPLKMISFVGGCTIVLSIILFIYSIVEKIIKGSTVQGWTSLICAVALFSGVQLLSLGIIGQYIARIYDESKQRPLYIIDEKINYEEEK</sequence>
<keyword evidence="7 9" id="KW-0472">Membrane</keyword>
<dbReference type="FunFam" id="3.90.550.10:FF:000079">
    <property type="entry name" value="Probable glycosyl transferase"/>
    <property type="match status" value="1"/>
</dbReference>
<dbReference type="EMBL" id="VULX01000003">
    <property type="protein sequence ID" value="MSR90558.1"/>
    <property type="molecule type" value="Genomic_DNA"/>
</dbReference>
<dbReference type="InterPro" id="IPR029044">
    <property type="entry name" value="Nucleotide-diphossugar_trans"/>
</dbReference>
<evidence type="ECO:0000313" key="12">
    <source>
        <dbReference type="Proteomes" id="UP000460287"/>
    </source>
</evidence>
<keyword evidence="5 9" id="KW-0812">Transmembrane</keyword>
<dbReference type="GO" id="GO:0005886">
    <property type="term" value="C:plasma membrane"/>
    <property type="evidence" value="ECO:0007669"/>
    <property type="project" value="UniProtKB-SubCell"/>
</dbReference>
<dbReference type="PANTHER" id="PTHR48090:SF1">
    <property type="entry name" value="PROPHAGE BACTOPRENOL GLUCOSYL TRANSFERASE HOMOLOG"/>
    <property type="match status" value="1"/>
</dbReference>
<evidence type="ECO:0000256" key="4">
    <source>
        <dbReference type="ARBA" id="ARBA00022679"/>
    </source>
</evidence>
<comment type="subcellular location">
    <subcellularLocation>
        <location evidence="1">Cell membrane</location>
        <topology evidence="1">Multi-pass membrane protein</topology>
    </subcellularLocation>
</comment>
<dbReference type="Gene3D" id="3.90.550.10">
    <property type="entry name" value="Spore Coat Polysaccharide Biosynthesis Protein SpsA, Chain A"/>
    <property type="match status" value="1"/>
</dbReference>
<keyword evidence="4 11" id="KW-0808">Transferase</keyword>
<evidence type="ECO:0000256" key="5">
    <source>
        <dbReference type="ARBA" id="ARBA00022692"/>
    </source>
</evidence>
<dbReference type="Proteomes" id="UP000460287">
    <property type="component" value="Unassembled WGS sequence"/>
</dbReference>
<accession>A0A7X2T164</accession>
<protein>
    <submittedName>
        <fullName evidence="11">Glycosyltransferase family 2 protein</fullName>
    </submittedName>
</protein>
<evidence type="ECO:0000259" key="10">
    <source>
        <dbReference type="Pfam" id="PF00535"/>
    </source>
</evidence>
<evidence type="ECO:0000256" key="2">
    <source>
        <dbReference type="ARBA" id="ARBA00022475"/>
    </source>
</evidence>
<evidence type="ECO:0000256" key="6">
    <source>
        <dbReference type="ARBA" id="ARBA00022989"/>
    </source>
</evidence>
<comment type="similarity">
    <text evidence="8">Belongs to the glycosyltransferase 2 family. GtrB subfamily.</text>
</comment>
<keyword evidence="6 9" id="KW-1133">Transmembrane helix</keyword>
<dbReference type="GO" id="GO:0016757">
    <property type="term" value="F:glycosyltransferase activity"/>
    <property type="evidence" value="ECO:0007669"/>
    <property type="project" value="UniProtKB-KW"/>
</dbReference>
<dbReference type="SUPFAM" id="SSF53448">
    <property type="entry name" value="Nucleotide-diphospho-sugar transferases"/>
    <property type="match status" value="1"/>
</dbReference>
<evidence type="ECO:0000313" key="11">
    <source>
        <dbReference type="EMBL" id="MSR90558.1"/>
    </source>
</evidence>
<keyword evidence="2" id="KW-1003">Cell membrane</keyword>
<keyword evidence="3" id="KW-0328">Glycosyltransferase</keyword>
<evidence type="ECO:0000256" key="9">
    <source>
        <dbReference type="SAM" id="Phobius"/>
    </source>
</evidence>
<feature type="transmembrane region" description="Helical" evidence="9">
    <location>
        <begin position="230"/>
        <end position="251"/>
    </location>
</feature>
<feature type="domain" description="Glycosyltransferase 2-like" evidence="10">
    <location>
        <begin position="6"/>
        <end position="167"/>
    </location>
</feature>
<dbReference type="InterPro" id="IPR001173">
    <property type="entry name" value="Glyco_trans_2-like"/>
</dbReference>
<comment type="caution">
    <text evidence="11">The sequence shown here is derived from an EMBL/GenBank/DDBJ whole genome shotgun (WGS) entry which is preliminary data.</text>
</comment>
<evidence type="ECO:0000256" key="7">
    <source>
        <dbReference type="ARBA" id="ARBA00023136"/>
    </source>
</evidence>